<dbReference type="InterPro" id="IPR044855">
    <property type="entry name" value="CoA-Trfase_III_dom3_sf"/>
</dbReference>
<gene>
    <name evidence="2" type="ORF">ACFOUW_15010</name>
</gene>
<dbReference type="InterPro" id="IPR050483">
    <property type="entry name" value="CoA-transferase_III_domain"/>
</dbReference>
<sequence>MNPSALAGIRVVEIGQFMAAPFATMQLADLGAEVIKIENPAGGDPTRSTGPFLDGESSPFVRLNRNKRSVALDLKSSEGRAALLRLLSTADVLVENLRPGALERLGLSYASLSASLPRLVYVSASGWGQDGPLASLPGLDIMAQARGGLMSITGTPEGSPVKVGVPICDLVCGLYGAMGALAALSARAQTGVGQHVDVSLYEAGVSFAIWEAGMFFATGEVGRPHGSAHQNSAPYQALRCSDGWITAGAVTPKTWTSFCSVLGLESLVSDARFGTSYQRQQHVDVLIPLIEAATSVRTVADLVASLDAAGVPCAPINRYDSVFEDPHLAARDFFWDAPHPTLPPVRQLGSPMRLSSSPARRDSAGPLLGFDTAAVLGSLGYSAAEVRALESAGAVLCWHEEGVVDGHV</sequence>
<accession>A0ABV7YCS0</accession>
<proteinExistence type="predicted"/>
<name>A0ABV7YCS0_9ACTN</name>
<dbReference type="GO" id="GO:0016740">
    <property type="term" value="F:transferase activity"/>
    <property type="evidence" value="ECO:0007669"/>
    <property type="project" value="UniProtKB-KW"/>
</dbReference>
<dbReference type="PANTHER" id="PTHR48207:SF4">
    <property type="entry name" value="BLL6097 PROTEIN"/>
    <property type="match status" value="1"/>
</dbReference>
<dbReference type="Gene3D" id="3.30.1540.10">
    <property type="entry name" value="formyl-coa transferase, domain 3"/>
    <property type="match status" value="1"/>
</dbReference>
<comment type="caution">
    <text evidence="2">The sequence shown here is derived from an EMBL/GenBank/DDBJ whole genome shotgun (WGS) entry which is preliminary data.</text>
</comment>
<evidence type="ECO:0000313" key="2">
    <source>
        <dbReference type="EMBL" id="MFC3762149.1"/>
    </source>
</evidence>
<evidence type="ECO:0000313" key="3">
    <source>
        <dbReference type="Proteomes" id="UP001595699"/>
    </source>
</evidence>
<reference evidence="3" key="1">
    <citation type="journal article" date="2019" name="Int. J. Syst. Evol. Microbiol.">
        <title>The Global Catalogue of Microorganisms (GCM) 10K type strain sequencing project: providing services to taxonomists for standard genome sequencing and annotation.</title>
        <authorList>
            <consortium name="The Broad Institute Genomics Platform"/>
            <consortium name="The Broad Institute Genome Sequencing Center for Infectious Disease"/>
            <person name="Wu L."/>
            <person name="Ma J."/>
        </authorList>
    </citation>
    <scope>NUCLEOTIDE SEQUENCE [LARGE SCALE GENOMIC DNA]</scope>
    <source>
        <strain evidence="3">CGMCC 4.7241</strain>
    </source>
</reference>
<dbReference type="InterPro" id="IPR003673">
    <property type="entry name" value="CoA-Trfase_fam_III"/>
</dbReference>
<dbReference type="EMBL" id="JBHRZH010000012">
    <property type="protein sequence ID" value="MFC3762149.1"/>
    <property type="molecule type" value="Genomic_DNA"/>
</dbReference>
<dbReference type="SUPFAM" id="SSF89796">
    <property type="entry name" value="CoA-transferase family III (CaiB/BaiF)"/>
    <property type="match status" value="1"/>
</dbReference>
<protein>
    <submittedName>
        <fullName evidence="2">CaiB/BaiF CoA transferase family protein</fullName>
    </submittedName>
</protein>
<keyword evidence="1 2" id="KW-0808">Transferase</keyword>
<dbReference type="Gene3D" id="3.40.50.10540">
    <property type="entry name" value="Crotonobetainyl-coa:carnitine coa-transferase, domain 1"/>
    <property type="match status" value="1"/>
</dbReference>
<dbReference type="Pfam" id="PF02515">
    <property type="entry name" value="CoA_transf_3"/>
    <property type="match status" value="1"/>
</dbReference>
<dbReference type="RefSeq" id="WP_205120694.1">
    <property type="nucleotide sequence ID" value="NZ_JAFBCM010000001.1"/>
</dbReference>
<keyword evidence="3" id="KW-1185">Reference proteome</keyword>
<dbReference type="PANTHER" id="PTHR48207">
    <property type="entry name" value="SUCCINATE--HYDROXYMETHYLGLUTARATE COA-TRANSFERASE"/>
    <property type="match status" value="1"/>
</dbReference>
<dbReference type="InterPro" id="IPR023606">
    <property type="entry name" value="CoA-Trfase_III_dom_1_sf"/>
</dbReference>
<dbReference type="Proteomes" id="UP001595699">
    <property type="component" value="Unassembled WGS sequence"/>
</dbReference>
<organism evidence="2 3">
    <name type="scientific">Tenggerimyces flavus</name>
    <dbReference type="NCBI Taxonomy" id="1708749"/>
    <lineage>
        <taxon>Bacteria</taxon>
        <taxon>Bacillati</taxon>
        <taxon>Actinomycetota</taxon>
        <taxon>Actinomycetes</taxon>
        <taxon>Propionibacteriales</taxon>
        <taxon>Nocardioidaceae</taxon>
        <taxon>Tenggerimyces</taxon>
    </lineage>
</organism>
<evidence type="ECO:0000256" key="1">
    <source>
        <dbReference type="ARBA" id="ARBA00022679"/>
    </source>
</evidence>